<evidence type="ECO:0000256" key="1">
    <source>
        <dbReference type="ARBA" id="ARBA00022478"/>
    </source>
</evidence>
<dbReference type="SUPFAM" id="SSF55257">
    <property type="entry name" value="RBP11-like subunits of RNA polymerase"/>
    <property type="match status" value="1"/>
</dbReference>
<dbReference type="GO" id="GO:0005736">
    <property type="term" value="C:RNA polymerase I complex"/>
    <property type="evidence" value="ECO:0007669"/>
    <property type="project" value="TreeGrafter"/>
</dbReference>
<name>A0A0N5B2F6_STREA</name>
<dbReference type="PANTHER" id="PTHR13946:SF28">
    <property type="entry name" value="DNA-DIRECTED RNA POLYMERASES I AND III SUBUNIT RPAC2"/>
    <property type="match status" value="1"/>
</dbReference>
<accession>A0A0N5B2F6</accession>
<dbReference type="PANTHER" id="PTHR13946">
    <property type="entry name" value="DNA-DIRECTED RNA POLYMERASE I,II,III"/>
    <property type="match status" value="1"/>
</dbReference>
<dbReference type="Gene3D" id="3.30.1360.10">
    <property type="entry name" value="RNA polymerase, RBP11-like subunit"/>
    <property type="match status" value="1"/>
</dbReference>
<dbReference type="GO" id="GO:0005666">
    <property type="term" value="C:RNA polymerase III complex"/>
    <property type="evidence" value="ECO:0007669"/>
    <property type="project" value="TreeGrafter"/>
</dbReference>
<dbReference type="InterPro" id="IPR022905">
    <property type="entry name" value="Rpo11-like"/>
</dbReference>
<dbReference type="CDD" id="cd07029">
    <property type="entry name" value="RNAP_I_III_AC19"/>
    <property type="match status" value="1"/>
</dbReference>
<evidence type="ECO:0000256" key="3">
    <source>
        <dbReference type="ARBA" id="ARBA00025751"/>
    </source>
</evidence>
<organism evidence="5 6">
    <name type="scientific">Strongyloides papillosus</name>
    <name type="common">Intestinal threadworm</name>
    <dbReference type="NCBI Taxonomy" id="174720"/>
    <lineage>
        <taxon>Eukaryota</taxon>
        <taxon>Metazoa</taxon>
        <taxon>Ecdysozoa</taxon>
        <taxon>Nematoda</taxon>
        <taxon>Chromadorea</taxon>
        <taxon>Rhabditida</taxon>
        <taxon>Tylenchina</taxon>
        <taxon>Panagrolaimomorpha</taxon>
        <taxon>Strongyloidoidea</taxon>
        <taxon>Strongyloididae</taxon>
        <taxon>Strongyloides</taxon>
    </lineage>
</organism>
<keyword evidence="5" id="KW-1185">Reference proteome</keyword>
<dbReference type="GO" id="GO:0006362">
    <property type="term" value="P:transcription elongation by RNA polymerase I"/>
    <property type="evidence" value="ECO:0007669"/>
    <property type="project" value="TreeGrafter"/>
</dbReference>
<dbReference type="GO" id="GO:0046983">
    <property type="term" value="F:protein dimerization activity"/>
    <property type="evidence" value="ECO:0007669"/>
    <property type="project" value="InterPro"/>
</dbReference>
<evidence type="ECO:0000259" key="4">
    <source>
        <dbReference type="Pfam" id="PF13656"/>
    </source>
</evidence>
<dbReference type="Pfam" id="PF13656">
    <property type="entry name" value="RNA_pol_L_2"/>
    <property type="match status" value="1"/>
</dbReference>
<evidence type="ECO:0000313" key="6">
    <source>
        <dbReference type="WBParaSite" id="SPAL_0000026300.1"/>
    </source>
</evidence>
<dbReference type="Proteomes" id="UP000046392">
    <property type="component" value="Unplaced"/>
</dbReference>
<dbReference type="GO" id="GO:0003899">
    <property type="term" value="F:DNA-directed RNA polymerase activity"/>
    <property type="evidence" value="ECO:0007669"/>
    <property type="project" value="InterPro"/>
</dbReference>
<protein>
    <submittedName>
        <fullName evidence="6">RNA_pol_L_2 domain-containing protein</fullName>
    </submittedName>
</protein>
<dbReference type="GO" id="GO:0006383">
    <property type="term" value="P:transcription by RNA polymerase III"/>
    <property type="evidence" value="ECO:0007669"/>
    <property type="project" value="TreeGrafter"/>
</dbReference>
<evidence type="ECO:0000256" key="2">
    <source>
        <dbReference type="ARBA" id="ARBA00023163"/>
    </source>
</evidence>
<comment type="similarity">
    <text evidence="3">Belongs to the archaeal Rpo11/eukaryotic RPB11/RPC19 RNA polymerase subunit family.</text>
</comment>
<dbReference type="InterPro" id="IPR009025">
    <property type="entry name" value="RBP11-like_dimer"/>
</dbReference>
<evidence type="ECO:0000313" key="5">
    <source>
        <dbReference type="Proteomes" id="UP000046392"/>
    </source>
</evidence>
<reference evidence="6" key="1">
    <citation type="submission" date="2017-02" db="UniProtKB">
        <authorList>
            <consortium name="WormBaseParasite"/>
        </authorList>
    </citation>
    <scope>IDENTIFICATION</scope>
</reference>
<keyword evidence="2" id="KW-0804">Transcription</keyword>
<feature type="domain" description="DNA-directed RNA polymerase RBP11-like dimerisation" evidence="4">
    <location>
        <begin position="23"/>
        <end position="96"/>
    </location>
</feature>
<dbReference type="WBParaSite" id="SPAL_0000026300.1">
    <property type="protein sequence ID" value="SPAL_0000026300.1"/>
    <property type="gene ID" value="SPAL_0000026300"/>
</dbReference>
<keyword evidence="1" id="KW-0240">DNA-directed RNA polymerase</keyword>
<proteinExistence type="inferred from homology"/>
<dbReference type="HAMAP" id="MF_00261">
    <property type="entry name" value="RNApol_arch_Rpo11"/>
    <property type="match status" value="1"/>
</dbReference>
<dbReference type="InterPro" id="IPR036603">
    <property type="entry name" value="RBP11-like"/>
</dbReference>
<dbReference type="AlphaFoldDB" id="A0A0N5B2F6"/>
<sequence length="105" mass="11969">MDYSNLDKLEILDPEGLVEDPTCLTLVIHEEDHTIGNSLKHILVMMPEIEFCGYNIPHPLEDKIILRIQSKKGYNAVDLLIKGLDNLTYIFKGVQDKFEAAIEDI</sequence>
<dbReference type="InterPro" id="IPR033898">
    <property type="entry name" value="RNAP_AC19"/>
</dbReference>
<dbReference type="STRING" id="174720.A0A0N5B2F6"/>